<evidence type="ECO:0000313" key="5">
    <source>
        <dbReference type="Proteomes" id="UP001187192"/>
    </source>
</evidence>
<sequence>MASTMRESSKTRAGHYPSCNGIVRRMVSLPRSIFGGFSRAMGHGIDLMGIGSGRRTPTLTSTFQLPLPQEPLIAPPQQERDFLKSFEQQYGSAHPLFYACHFTEALKIAQDERKFLFMYLHSPEHPFTPSFCRETLCSELAVQYFDANFVCWGALASNGEGLHMAAILRPASFPFCAVIAPSSGDNMAVLQQIEGPISPAELVEILQRTVEEQGLAFGSTRAKEAEKIQADRRLREEQDAAYLAALQIDKEKERLKNLYSKESAQKPAEAPKKANYEKFRNNPTGRVIQSSTTRETPQKEAATKAKDPQGTQILVRFPNGERREQSFSSTEKVQAIYRFIDSLALPGIGNYRLVSSFPRRVYGVDQMGQTLKDAGLHPRASLFLETV</sequence>
<evidence type="ECO:0000256" key="1">
    <source>
        <dbReference type="ARBA" id="ARBA00022786"/>
    </source>
</evidence>
<dbReference type="CDD" id="cd02958">
    <property type="entry name" value="UAS"/>
    <property type="match status" value="1"/>
</dbReference>
<protein>
    <recommendedName>
        <fullName evidence="3">UBX domain-containing protein</fullName>
    </recommendedName>
</protein>
<dbReference type="SMART" id="SM00166">
    <property type="entry name" value="UBX"/>
    <property type="match status" value="1"/>
</dbReference>
<dbReference type="InterPro" id="IPR006577">
    <property type="entry name" value="UAS"/>
</dbReference>
<dbReference type="Pfam" id="PF21021">
    <property type="entry name" value="FAF1"/>
    <property type="match status" value="1"/>
</dbReference>
<dbReference type="EMBL" id="BTGU01000021">
    <property type="protein sequence ID" value="GMN45964.1"/>
    <property type="molecule type" value="Genomic_DNA"/>
</dbReference>
<keyword evidence="1" id="KW-0833">Ubl conjugation pathway</keyword>
<dbReference type="CDD" id="cd01767">
    <property type="entry name" value="UBX"/>
    <property type="match status" value="1"/>
</dbReference>
<comment type="caution">
    <text evidence="4">The sequence shown here is derived from an EMBL/GenBank/DDBJ whole genome shotgun (WGS) entry which is preliminary data.</text>
</comment>
<dbReference type="PANTHER" id="PTHR23322:SF71">
    <property type="entry name" value="UBIQUITIN-ASSOCIATED (UBA) PROTEIN-RELATED"/>
    <property type="match status" value="1"/>
</dbReference>
<dbReference type="PROSITE" id="PS50033">
    <property type="entry name" value="UBX"/>
    <property type="match status" value="1"/>
</dbReference>
<feature type="compositionally biased region" description="Basic and acidic residues" evidence="2">
    <location>
        <begin position="269"/>
        <end position="280"/>
    </location>
</feature>
<feature type="compositionally biased region" description="Polar residues" evidence="2">
    <location>
        <begin position="281"/>
        <end position="295"/>
    </location>
</feature>
<dbReference type="SUPFAM" id="SSF52833">
    <property type="entry name" value="Thioredoxin-like"/>
    <property type="match status" value="1"/>
</dbReference>
<accession>A0AA88A556</accession>
<dbReference type="PANTHER" id="PTHR23322">
    <property type="entry name" value="FAS-ASSOCIATED PROTEIN"/>
    <property type="match status" value="1"/>
</dbReference>
<feature type="region of interest" description="Disordered" evidence="2">
    <location>
        <begin position="260"/>
        <end position="307"/>
    </location>
</feature>
<proteinExistence type="predicted"/>
<dbReference type="SUPFAM" id="SSF54236">
    <property type="entry name" value="Ubiquitin-like"/>
    <property type="match status" value="1"/>
</dbReference>
<dbReference type="InterPro" id="IPR029071">
    <property type="entry name" value="Ubiquitin-like_domsf"/>
</dbReference>
<organism evidence="4 5">
    <name type="scientific">Ficus carica</name>
    <name type="common">Common fig</name>
    <dbReference type="NCBI Taxonomy" id="3494"/>
    <lineage>
        <taxon>Eukaryota</taxon>
        <taxon>Viridiplantae</taxon>
        <taxon>Streptophyta</taxon>
        <taxon>Embryophyta</taxon>
        <taxon>Tracheophyta</taxon>
        <taxon>Spermatophyta</taxon>
        <taxon>Magnoliopsida</taxon>
        <taxon>eudicotyledons</taxon>
        <taxon>Gunneridae</taxon>
        <taxon>Pentapetalae</taxon>
        <taxon>rosids</taxon>
        <taxon>fabids</taxon>
        <taxon>Rosales</taxon>
        <taxon>Moraceae</taxon>
        <taxon>Ficeae</taxon>
        <taxon>Ficus</taxon>
    </lineage>
</organism>
<dbReference type="Gene3D" id="3.10.20.90">
    <property type="entry name" value="Phosphatidylinositol 3-kinase Catalytic Subunit, Chain A, domain 1"/>
    <property type="match status" value="1"/>
</dbReference>
<dbReference type="SMART" id="SM00594">
    <property type="entry name" value="UAS"/>
    <property type="match status" value="1"/>
</dbReference>
<reference evidence="4" key="1">
    <citation type="submission" date="2023-07" db="EMBL/GenBank/DDBJ databases">
        <title>draft genome sequence of fig (Ficus carica).</title>
        <authorList>
            <person name="Takahashi T."/>
            <person name="Nishimura K."/>
        </authorList>
    </citation>
    <scope>NUCLEOTIDE SEQUENCE</scope>
</reference>
<dbReference type="InterPro" id="IPR036249">
    <property type="entry name" value="Thioredoxin-like_sf"/>
</dbReference>
<dbReference type="GO" id="GO:0043130">
    <property type="term" value="F:ubiquitin binding"/>
    <property type="evidence" value="ECO:0007669"/>
    <property type="project" value="TreeGrafter"/>
</dbReference>
<name>A0AA88A556_FICCA</name>
<dbReference type="InterPro" id="IPR049483">
    <property type="entry name" value="FAF1_2-like_UAS"/>
</dbReference>
<evidence type="ECO:0000313" key="4">
    <source>
        <dbReference type="EMBL" id="GMN45964.1"/>
    </source>
</evidence>
<dbReference type="InterPro" id="IPR001012">
    <property type="entry name" value="UBX_dom"/>
</dbReference>
<evidence type="ECO:0000259" key="3">
    <source>
        <dbReference type="PROSITE" id="PS50033"/>
    </source>
</evidence>
<evidence type="ECO:0000256" key="2">
    <source>
        <dbReference type="SAM" id="MobiDB-lite"/>
    </source>
</evidence>
<feature type="domain" description="UBX" evidence="3">
    <location>
        <begin position="306"/>
        <end position="384"/>
    </location>
</feature>
<dbReference type="InterPro" id="IPR050730">
    <property type="entry name" value="UBX_domain-protein"/>
</dbReference>
<feature type="compositionally biased region" description="Basic and acidic residues" evidence="2">
    <location>
        <begin position="296"/>
        <end position="307"/>
    </location>
</feature>
<dbReference type="Proteomes" id="UP001187192">
    <property type="component" value="Unassembled WGS sequence"/>
</dbReference>
<dbReference type="Gene3D" id="3.40.30.10">
    <property type="entry name" value="Glutaredoxin"/>
    <property type="match status" value="1"/>
</dbReference>
<dbReference type="GO" id="GO:0005783">
    <property type="term" value="C:endoplasmic reticulum"/>
    <property type="evidence" value="ECO:0007669"/>
    <property type="project" value="TreeGrafter"/>
</dbReference>
<keyword evidence="5" id="KW-1185">Reference proteome</keyword>
<dbReference type="Pfam" id="PF00789">
    <property type="entry name" value="UBX"/>
    <property type="match status" value="1"/>
</dbReference>
<dbReference type="AlphaFoldDB" id="A0AA88A556"/>
<dbReference type="GO" id="GO:0036503">
    <property type="term" value="P:ERAD pathway"/>
    <property type="evidence" value="ECO:0007669"/>
    <property type="project" value="TreeGrafter"/>
</dbReference>
<gene>
    <name evidence="4" type="ORF">TIFTF001_015142</name>
</gene>